<reference evidence="1 2" key="1">
    <citation type="submission" date="2019-02" db="EMBL/GenBank/DDBJ databases">
        <authorList>
            <person name="Feng G."/>
        </authorList>
    </citation>
    <scope>NUCLEOTIDE SEQUENCE [LARGE SCALE GENOMIC DNA]</scope>
    <source>
        <strain evidence="1 2">DSM 26779</strain>
    </source>
</reference>
<comment type="caution">
    <text evidence="1">The sequence shown here is derived from an EMBL/GenBank/DDBJ whole genome shotgun (WGS) entry which is preliminary data.</text>
</comment>
<dbReference type="AlphaFoldDB" id="A0A4V1W8R9"/>
<dbReference type="Proteomes" id="UP000292734">
    <property type="component" value="Unassembled WGS sequence"/>
</dbReference>
<proteinExistence type="predicted"/>
<organism evidence="1 2">
    <name type="scientific">Sphingobium indicum</name>
    <dbReference type="NCBI Taxonomy" id="332055"/>
    <lineage>
        <taxon>Bacteria</taxon>
        <taxon>Pseudomonadati</taxon>
        <taxon>Pseudomonadota</taxon>
        <taxon>Alphaproteobacteria</taxon>
        <taxon>Sphingomonadales</taxon>
        <taxon>Sphingomonadaceae</taxon>
        <taxon>Sphingobium</taxon>
    </lineage>
</organism>
<accession>A0A4V1W8R9</accession>
<protein>
    <submittedName>
        <fullName evidence="1">Uncharacterized protein</fullName>
    </submittedName>
</protein>
<evidence type="ECO:0000313" key="2">
    <source>
        <dbReference type="Proteomes" id="UP000292734"/>
    </source>
</evidence>
<dbReference type="EMBL" id="SEOM01000015">
    <property type="protein sequence ID" value="RYL97026.1"/>
    <property type="molecule type" value="Genomic_DNA"/>
</dbReference>
<gene>
    <name evidence="1" type="ORF">EWH08_19275</name>
</gene>
<sequence length="74" mass="8057">MRSASRVDRCRRWQLPPPVLAQIEAASRRADLARFGACSCPLPQGLDRLRRCAAPLGDQAGFPALPSLRSVQDG</sequence>
<evidence type="ECO:0000313" key="1">
    <source>
        <dbReference type="EMBL" id="RYL97026.1"/>
    </source>
</evidence>
<name>A0A4V1W8R9_9SPHN</name>